<comment type="caution">
    <text evidence="2">The sequence shown here is derived from an EMBL/GenBank/DDBJ whole genome shotgun (WGS) entry which is preliminary data.</text>
</comment>
<dbReference type="Proteomes" id="UP001140453">
    <property type="component" value="Unassembled WGS sequence"/>
</dbReference>
<dbReference type="EMBL" id="JAPEVB010000008">
    <property type="protein sequence ID" value="KAJ4385292.1"/>
    <property type="molecule type" value="Genomic_DNA"/>
</dbReference>
<organism evidence="2 3">
    <name type="scientific">Gnomoniopsis smithogilvyi</name>
    <dbReference type="NCBI Taxonomy" id="1191159"/>
    <lineage>
        <taxon>Eukaryota</taxon>
        <taxon>Fungi</taxon>
        <taxon>Dikarya</taxon>
        <taxon>Ascomycota</taxon>
        <taxon>Pezizomycotina</taxon>
        <taxon>Sordariomycetes</taxon>
        <taxon>Sordariomycetidae</taxon>
        <taxon>Diaporthales</taxon>
        <taxon>Gnomoniaceae</taxon>
        <taxon>Gnomoniopsis</taxon>
    </lineage>
</organism>
<reference evidence="2" key="1">
    <citation type="submission" date="2022-10" db="EMBL/GenBank/DDBJ databases">
        <title>Tapping the CABI collections for fungal endophytes: first genome assemblies for Collariella, Neodidymelliopsis, Ascochyta clinopodiicola, Didymella pomorum, Didymosphaeria variabile, Neocosmospora piperis and Neocucurbitaria cava.</title>
        <authorList>
            <person name="Hill R."/>
        </authorList>
    </citation>
    <scope>NUCLEOTIDE SEQUENCE</scope>
    <source>
        <strain evidence="2">IMI 355082</strain>
    </source>
</reference>
<dbReference type="AlphaFoldDB" id="A0A9W9CSM4"/>
<feature type="compositionally biased region" description="Polar residues" evidence="1">
    <location>
        <begin position="37"/>
        <end position="48"/>
    </location>
</feature>
<proteinExistence type="predicted"/>
<name>A0A9W9CSM4_9PEZI</name>
<sequence length="340" mass="39508">MEDLVLTYNDNTFGQVTALLGWHLQNLATHMLPAENNEPNSKRQGATQKSKELPLKYRSVHGPPDAIPDADDLAQILELYLSPAFESARKKRDEPYWIDNLGCYEILSDLGYNRIYCDRTMFHHEYFPSWQRLIQMNHPRGDRIRYGEGRGILTFDLHNIREAIGSLCTEIHTVVHDQLKDKFLPEAHVFLQHMRGAYFDSGNEGHNNEQHGFVPLPQWVIEDAELILKDIEKVLRLPWKRDCTNTLDTLREIVYMLETEGKTLATARQAGWYLSDRELPQHLGGNRYSYDNNLHRIFVGSRQEIADTARSAANQLIGSTWESRSRLWGNWREPEINPER</sequence>
<evidence type="ECO:0000256" key="1">
    <source>
        <dbReference type="SAM" id="MobiDB-lite"/>
    </source>
</evidence>
<feature type="region of interest" description="Disordered" evidence="1">
    <location>
        <begin position="34"/>
        <end position="53"/>
    </location>
</feature>
<evidence type="ECO:0000313" key="2">
    <source>
        <dbReference type="EMBL" id="KAJ4385292.1"/>
    </source>
</evidence>
<gene>
    <name evidence="2" type="ORF">N0V93_010353</name>
</gene>
<evidence type="ECO:0000313" key="3">
    <source>
        <dbReference type="Proteomes" id="UP001140453"/>
    </source>
</evidence>
<protein>
    <submittedName>
        <fullName evidence="2">Uncharacterized protein</fullName>
    </submittedName>
</protein>
<keyword evidence="3" id="KW-1185">Reference proteome</keyword>
<accession>A0A9W9CSM4</accession>